<keyword evidence="6" id="KW-0812">Transmembrane</keyword>
<dbReference type="InterPro" id="IPR019757">
    <property type="entry name" value="Pept_S26A_signal_pept_1_Lys-AS"/>
</dbReference>
<keyword evidence="6" id="KW-0645">Protease</keyword>
<protein>
    <recommendedName>
        <fullName evidence="4 6">Signal peptidase I</fullName>
        <ecNumber evidence="3 6">3.4.21.89</ecNumber>
    </recommendedName>
</protein>
<comment type="subcellular location">
    <subcellularLocation>
        <location evidence="6">Membrane</location>
        <topology evidence="6">Single-pass type II membrane protein</topology>
    </subcellularLocation>
</comment>
<evidence type="ECO:0000256" key="2">
    <source>
        <dbReference type="ARBA" id="ARBA00009370"/>
    </source>
</evidence>
<evidence type="ECO:0000313" key="8">
    <source>
        <dbReference type="EMBL" id="MFL4469929.1"/>
    </source>
</evidence>
<dbReference type="PRINTS" id="PR00727">
    <property type="entry name" value="LEADERPTASE"/>
</dbReference>
<dbReference type="RefSeq" id="WP_407591822.1">
    <property type="nucleotide sequence ID" value="NZ_JBHDIY010000002.1"/>
</dbReference>
<evidence type="ECO:0000256" key="3">
    <source>
        <dbReference type="ARBA" id="ARBA00013208"/>
    </source>
</evidence>
<keyword evidence="9" id="KW-1185">Reference proteome</keyword>
<dbReference type="InterPro" id="IPR000223">
    <property type="entry name" value="Pept_S26A_signal_pept_1"/>
</dbReference>
<dbReference type="GO" id="GO:0009003">
    <property type="term" value="F:signal peptidase activity"/>
    <property type="evidence" value="ECO:0007669"/>
    <property type="project" value="UniProtKB-EC"/>
</dbReference>
<comment type="similarity">
    <text evidence="2 6">Belongs to the peptidase S26 family.</text>
</comment>
<dbReference type="InterPro" id="IPR019758">
    <property type="entry name" value="Pept_S26A_signal_pept_1_CS"/>
</dbReference>
<dbReference type="EMBL" id="JBHDIY010000002">
    <property type="protein sequence ID" value="MFL4469929.1"/>
    <property type="molecule type" value="Genomic_DNA"/>
</dbReference>
<keyword evidence="6" id="KW-0472">Membrane</keyword>
<organism evidence="8 9">
    <name type="scientific">Tateyamaria armeniaca</name>
    <dbReference type="NCBI Taxonomy" id="2518930"/>
    <lineage>
        <taxon>Bacteria</taxon>
        <taxon>Pseudomonadati</taxon>
        <taxon>Pseudomonadota</taxon>
        <taxon>Alphaproteobacteria</taxon>
        <taxon>Rhodobacterales</taxon>
        <taxon>Roseobacteraceae</taxon>
        <taxon>Tateyamaria</taxon>
    </lineage>
</organism>
<feature type="domain" description="Peptidase S26" evidence="7">
    <location>
        <begin position="2"/>
        <end position="240"/>
    </location>
</feature>
<proteinExistence type="inferred from homology"/>
<dbReference type="CDD" id="cd06530">
    <property type="entry name" value="S26_SPase_I"/>
    <property type="match status" value="1"/>
</dbReference>
<evidence type="ECO:0000256" key="6">
    <source>
        <dbReference type="RuleBase" id="RU362042"/>
    </source>
</evidence>
<evidence type="ECO:0000259" key="7">
    <source>
        <dbReference type="Pfam" id="PF10502"/>
    </source>
</evidence>
<dbReference type="Gene3D" id="2.10.109.10">
    <property type="entry name" value="Umud Fragment, subunit A"/>
    <property type="match status" value="1"/>
</dbReference>
<dbReference type="SUPFAM" id="SSF51306">
    <property type="entry name" value="LexA/Signal peptidase"/>
    <property type="match status" value="1"/>
</dbReference>
<feature type="transmembrane region" description="Helical" evidence="6">
    <location>
        <begin position="7"/>
        <end position="27"/>
    </location>
</feature>
<accession>A0ABW8UWB4</accession>
<dbReference type="PANTHER" id="PTHR43390:SF1">
    <property type="entry name" value="CHLOROPLAST PROCESSING PEPTIDASE"/>
    <property type="match status" value="1"/>
</dbReference>
<keyword evidence="5 6" id="KW-0378">Hydrolase</keyword>
<evidence type="ECO:0000256" key="1">
    <source>
        <dbReference type="ARBA" id="ARBA00000677"/>
    </source>
</evidence>
<comment type="caution">
    <text evidence="8">The sequence shown here is derived from an EMBL/GenBank/DDBJ whole genome shotgun (WGS) entry which is preliminary data.</text>
</comment>
<dbReference type="Proteomes" id="UP001627408">
    <property type="component" value="Unassembled WGS sequence"/>
</dbReference>
<dbReference type="Pfam" id="PF10502">
    <property type="entry name" value="Peptidase_S26"/>
    <property type="match status" value="1"/>
</dbReference>
<dbReference type="PROSITE" id="PS00760">
    <property type="entry name" value="SPASE_I_2"/>
    <property type="match status" value="1"/>
</dbReference>
<evidence type="ECO:0000313" key="9">
    <source>
        <dbReference type="Proteomes" id="UP001627408"/>
    </source>
</evidence>
<dbReference type="InterPro" id="IPR036286">
    <property type="entry name" value="LexA/Signal_pep-like_sf"/>
</dbReference>
<evidence type="ECO:0000256" key="5">
    <source>
        <dbReference type="ARBA" id="ARBA00022801"/>
    </source>
</evidence>
<dbReference type="EC" id="3.4.21.89" evidence="3 6"/>
<reference evidence="8 9" key="1">
    <citation type="submission" date="2024-08" db="EMBL/GenBank/DDBJ databases">
        <title>Tateyamaria sp. nov., isolated from marine algae.</title>
        <authorList>
            <person name="Choi B.J."/>
            <person name="Kim J.M."/>
            <person name="Lee J.K."/>
            <person name="Choi D.G."/>
            <person name="Bayburt H."/>
            <person name="Baek J.H."/>
            <person name="Han D.M."/>
            <person name="Jeon C.O."/>
        </authorList>
    </citation>
    <scope>NUCLEOTIDE SEQUENCE [LARGE SCALE GENOMIC DNA]</scope>
    <source>
        <strain evidence="8 9">KMU-156</strain>
    </source>
</reference>
<keyword evidence="6" id="KW-1133">Transmembrane helix</keyword>
<evidence type="ECO:0000256" key="4">
    <source>
        <dbReference type="ARBA" id="ARBA00019232"/>
    </source>
</evidence>
<dbReference type="NCBIfam" id="TIGR02227">
    <property type="entry name" value="sigpep_I_bact"/>
    <property type="match status" value="1"/>
</dbReference>
<gene>
    <name evidence="8" type="primary">lepB</name>
    <name evidence="8" type="ORF">ACERZ8_08660</name>
</gene>
<dbReference type="InterPro" id="IPR019533">
    <property type="entry name" value="Peptidase_S26"/>
</dbReference>
<name>A0ABW8UWB4_9RHOB</name>
<dbReference type="PROSITE" id="PS00761">
    <property type="entry name" value="SPASE_I_3"/>
    <property type="match status" value="1"/>
</dbReference>
<comment type="catalytic activity">
    <reaction evidence="1 6">
        <text>Cleavage of hydrophobic, N-terminal signal or leader sequences from secreted and periplasmic proteins.</text>
        <dbReference type="EC" id="3.4.21.89"/>
    </reaction>
</comment>
<dbReference type="PANTHER" id="PTHR43390">
    <property type="entry name" value="SIGNAL PEPTIDASE I"/>
    <property type="match status" value="1"/>
</dbReference>
<sequence>MVDTIKTIVYALLIAGVFRTLFFQPFWIPSGSMKETLLIGDFLFVNKMAYGYSYASCPSIPFLGIDAKSICGFLDGDNTRVLAGEPERGDVVVFRHPISGSDFIKRLVGLPGDTVQVKDGVVILNGEPLPQEPAGTFTEVFERQGPQGLTPRCESGAVGQGANCTKSRFVETFPDGSSHVVLNVTVQGSDNTSVFRVPEGEYFFMGDNRDNSSDSRLAQLAGGVGFVPYENLIGRADRIMFSSAGRSMLFFWTWRGDRFFKGIE</sequence>